<evidence type="ECO:0000256" key="6">
    <source>
        <dbReference type="ARBA" id="ARBA00049534"/>
    </source>
</evidence>
<feature type="active site" description="Nucleophile" evidence="7">
    <location>
        <position position="88"/>
    </location>
</feature>
<evidence type="ECO:0000256" key="4">
    <source>
        <dbReference type="ARBA" id="ARBA00022962"/>
    </source>
</evidence>
<dbReference type="PIRSF" id="PIRSF005639">
    <property type="entry name" value="Glut_amidoT_SNO"/>
    <property type="match status" value="1"/>
</dbReference>
<dbReference type="GO" id="GO:0008614">
    <property type="term" value="P:pyridoxine metabolic process"/>
    <property type="evidence" value="ECO:0007669"/>
    <property type="project" value="TreeGrafter"/>
</dbReference>
<dbReference type="InterPro" id="IPR029062">
    <property type="entry name" value="Class_I_gatase-like"/>
</dbReference>
<evidence type="ECO:0000256" key="1">
    <source>
        <dbReference type="ARBA" id="ARBA00008345"/>
    </source>
</evidence>
<evidence type="ECO:0000256" key="7">
    <source>
        <dbReference type="PIRSR" id="PIRSR005639-1"/>
    </source>
</evidence>
<keyword evidence="4" id="KW-0315">Glutamine amidotransferase</keyword>
<evidence type="ECO:0000256" key="5">
    <source>
        <dbReference type="ARBA" id="ARBA00023239"/>
    </source>
</evidence>
<organism evidence="9 10">
    <name type="scientific">Candolleomyces aberdarensis</name>
    <dbReference type="NCBI Taxonomy" id="2316362"/>
    <lineage>
        <taxon>Eukaryota</taxon>
        <taxon>Fungi</taxon>
        <taxon>Dikarya</taxon>
        <taxon>Basidiomycota</taxon>
        <taxon>Agaricomycotina</taxon>
        <taxon>Agaricomycetes</taxon>
        <taxon>Agaricomycetidae</taxon>
        <taxon>Agaricales</taxon>
        <taxon>Agaricineae</taxon>
        <taxon>Psathyrellaceae</taxon>
        <taxon>Candolleomyces</taxon>
    </lineage>
</organism>
<name>A0A4Q2DR97_9AGAR</name>
<dbReference type="GO" id="GO:0016829">
    <property type="term" value="F:lyase activity"/>
    <property type="evidence" value="ECO:0007669"/>
    <property type="project" value="UniProtKB-KW"/>
</dbReference>
<evidence type="ECO:0000256" key="3">
    <source>
        <dbReference type="ARBA" id="ARBA00022801"/>
    </source>
</evidence>
<feature type="binding site" evidence="8">
    <location>
        <begin position="167"/>
        <end position="168"/>
    </location>
    <ligand>
        <name>L-glutamine</name>
        <dbReference type="ChEBI" id="CHEBI:58359"/>
    </ligand>
</feature>
<dbReference type="STRING" id="2316362.A0A4Q2DR97"/>
<dbReference type="SUPFAM" id="SSF52317">
    <property type="entry name" value="Class I glutamine amidotransferase-like"/>
    <property type="match status" value="1"/>
</dbReference>
<proteinExistence type="inferred from homology"/>
<dbReference type="GO" id="GO:0005829">
    <property type="term" value="C:cytosol"/>
    <property type="evidence" value="ECO:0007669"/>
    <property type="project" value="TreeGrafter"/>
</dbReference>
<accession>A0A4Q2DR97</accession>
<dbReference type="Gene3D" id="3.40.50.880">
    <property type="match status" value="1"/>
</dbReference>
<dbReference type="PROSITE" id="PS01236">
    <property type="entry name" value="PDXT_SNO_1"/>
    <property type="match status" value="1"/>
</dbReference>
<comment type="similarity">
    <text evidence="1">Belongs to the glutaminase PdxT/SNO family.</text>
</comment>
<evidence type="ECO:0000256" key="8">
    <source>
        <dbReference type="PIRSR" id="PIRSR005639-2"/>
    </source>
</evidence>
<dbReference type="Proteomes" id="UP000290288">
    <property type="component" value="Unassembled WGS sequence"/>
</dbReference>
<comment type="caution">
    <text evidence="9">The sequence shown here is derived from an EMBL/GenBank/DDBJ whole genome shotgun (WGS) entry which is preliminary data.</text>
</comment>
<dbReference type="InterPro" id="IPR021196">
    <property type="entry name" value="PdxT/SNO_CS"/>
</dbReference>
<keyword evidence="10" id="KW-1185">Reference proteome</keyword>
<dbReference type="EC" id="3.5.1.2" evidence="2"/>
<sequence>MSANGSSIVVGILALQGAFVEHEAALRRLNLSKRLDIVLVRTPEELGRCHALVIPGGESTTIALLARLSGLLEPLRKFVVEKPVWGTCAGAILLAQTVENTKKGGQEVLGGMSISIARNGWGSQVSYYTYYILPDTYGSATQVESFEADLTVTGLTDPEIPFQGVFIRAPVVVELKPTPTDPPIQVVASLSPSLLPPALASPDHSNEPKIFVALRQGNHFLTTFHPELTQDDRFHDYFIRECVISQVANGNASPQS</sequence>
<keyword evidence="3" id="KW-0378">Hydrolase</keyword>
<gene>
    <name evidence="9" type="ORF">EST38_g3237</name>
</gene>
<dbReference type="PANTHER" id="PTHR31559">
    <property type="entry name" value="PYRIDOXAL 5'-PHOSPHATE SYNTHASE SUBUNIT SNO"/>
    <property type="match status" value="1"/>
</dbReference>
<feature type="binding site" evidence="8">
    <location>
        <begin position="57"/>
        <end position="59"/>
    </location>
    <ligand>
        <name>L-glutamine</name>
        <dbReference type="ChEBI" id="CHEBI:58359"/>
    </ligand>
</feature>
<comment type="catalytic activity">
    <reaction evidence="6">
        <text>L-glutamine + H2O = L-glutamate + NH4(+)</text>
        <dbReference type="Rhea" id="RHEA:15889"/>
        <dbReference type="ChEBI" id="CHEBI:15377"/>
        <dbReference type="ChEBI" id="CHEBI:28938"/>
        <dbReference type="ChEBI" id="CHEBI:29985"/>
        <dbReference type="ChEBI" id="CHEBI:58359"/>
        <dbReference type="EC" id="3.5.1.2"/>
    </reaction>
</comment>
<feature type="active site" description="Charge relay system" evidence="7">
    <location>
        <position position="225"/>
    </location>
</feature>
<dbReference type="GO" id="GO:0042823">
    <property type="term" value="P:pyridoxal phosphate biosynthetic process"/>
    <property type="evidence" value="ECO:0007669"/>
    <property type="project" value="InterPro"/>
</dbReference>
<dbReference type="InterPro" id="IPR002161">
    <property type="entry name" value="PdxT/SNO"/>
</dbReference>
<keyword evidence="5" id="KW-0456">Lyase</keyword>
<reference evidence="9 10" key="1">
    <citation type="submission" date="2019-01" db="EMBL/GenBank/DDBJ databases">
        <title>Draft genome sequence of Psathyrella aberdarensis IHI B618.</title>
        <authorList>
            <person name="Buettner E."/>
            <person name="Kellner H."/>
        </authorList>
    </citation>
    <scope>NUCLEOTIDE SEQUENCE [LARGE SCALE GENOMIC DNA]</scope>
    <source>
        <strain evidence="9 10">IHI B618</strain>
    </source>
</reference>
<feature type="binding site" evidence="8">
    <location>
        <position position="118"/>
    </location>
    <ligand>
        <name>L-glutamine</name>
        <dbReference type="ChEBI" id="CHEBI:58359"/>
    </ligand>
</feature>
<protein>
    <recommendedName>
        <fullName evidence="2">glutaminase</fullName>
        <ecNumber evidence="2">3.5.1.2</ecNumber>
    </recommendedName>
</protein>
<evidence type="ECO:0000256" key="2">
    <source>
        <dbReference type="ARBA" id="ARBA00012918"/>
    </source>
</evidence>
<dbReference type="EMBL" id="SDEE01000066">
    <property type="protein sequence ID" value="RXW22603.1"/>
    <property type="molecule type" value="Genomic_DNA"/>
</dbReference>
<dbReference type="PROSITE" id="PS51130">
    <property type="entry name" value="PDXT_SNO_2"/>
    <property type="match status" value="1"/>
</dbReference>
<dbReference type="Pfam" id="PF01174">
    <property type="entry name" value="SNO"/>
    <property type="match status" value="2"/>
</dbReference>
<dbReference type="GO" id="GO:0004359">
    <property type="term" value="F:glutaminase activity"/>
    <property type="evidence" value="ECO:0007669"/>
    <property type="project" value="UniProtKB-EC"/>
</dbReference>
<dbReference type="AlphaFoldDB" id="A0A4Q2DR97"/>
<evidence type="ECO:0000313" key="9">
    <source>
        <dbReference type="EMBL" id="RXW22603.1"/>
    </source>
</evidence>
<dbReference type="PROSITE" id="PS51273">
    <property type="entry name" value="GATASE_TYPE_1"/>
    <property type="match status" value="1"/>
</dbReference>
<dbReference type="CDD" id="cd01749">
    <property type="entry name" value="GATase1_PB"/>
    <property type="match status" value="1"/>
</dbReference>
<dbReference type="OrthoDB" id="2039at2759"/>
<dbReference type="GO" id="GO:1903600">
    <property type="term" value="C:glutaminase complex"/>
    <property type="evidence" value="ECO:0007669"/>
    <property type="project" value="TreeGrafter"/>
</dbReference>
<evidence type="ECO:0000313" key="10">
    <source>
        <dbReference type="Proteomes" id="UP000290288"/>
    </source>
</evidence>
<feature type="active site" description="Charge relay system" evidence="7">
    <location>
        <position position="227"/>
    </location>
</feature>
<dbReference type="PANTHER" id="PTHR31559:SF0">
    <property type="entry name" value="PYRIDOXAL 5'-PHOSPHATE SYNTHASE SUBUNIT SNO1-RELATED"/>
    <property type="match status" value="1"/>
</dbReference>